<protein>
    <recommendedName>
        <fullName evidence="3">Coenzyme A biosynthesis bifunctional protein CoaBC</fullName>
    </recommendedName>
    <alternativeName>
        <fullName evidence="3">DNA/pantothenate metabolism flavoprotein</fullName>
    </alternativeName>
    <alternativeName>
        <fullName evidence="3">Phosphopantothenoylcysteine synthetase/decarboxylase</fullName>
        <shortName evidence="3">PPCS-PPCDC</shortName>
    </alternativeName>
    <domain>
        <recommendedName>
            <fullName evidence="3">Phosphopantothenoylcysteine decarboxylase</fullName>
            <shortName evidence="3">PPC decarboxylase</shortName>
            <shortName evidence="3">PPC-DC</shortName>
            <ecNumber evidence="3">4.1.1.36</ecNumber>
        </recommendedName>
        <alternativeName>
            <fullName evidence="3">CoaC</fullName>
        </alternativeName>
    </domain>
    <domain>
        <recommendedName>
            <fullName evidence="3">Phosphopantothenate--cysteine ligase</fullName>
            <ecNumber evidence="3">6.3.2.5</ecNumber>
        </recommendedName>
        <alternativeName>
            <fullName evidence="3">CoaB</fullName>
        </alternativeName>
        <alternativeName>
            <fullName evidence="3">Phosphopantothenoylcysteine synthetase</fullName>
            <shortName evidence="3">PPC synthetase</shortName>
            <shortName evidence="3">PPC-S</shortName>
        </alternativeName>
    </domain>
</protein>
<dbReference type="EC" id="4.1.1.36" evidence="3"/>
<dbReference type="PANTHER" id="PTHR14359">
    <property type="entry name" value="HOMO-OLIGOMERIC FLAVIN CONTAINING CYS DECARBOXYLASE FAMILY"/>
    <property type="match status" value="1"/>
</dbReference>
<dbReference type="Proteomes" id="UP000249610">
    <property type="component" value="Unassembled WGS sequence"/>
</dbReference>
<dbReference type="HAMAP" id="MF_02225">
    <property type="entry name" value="CoaBC"/>
    <property type="match status" value="1"/>
</dbReference>
<keyword evidence="3 4" id="KW-0285">Flavoprotein</keyword>
<dbReference type="OrthoDB" id="9802554at2"/>
<organism evidence="7 8">
    <name type="scientific">Algoriphagus yeomjeoni</name>
    <dbReference type="NCBI Taxonomy" id="291403"/>
    <lineage>
        <taxon>Bacteria</taxon>
        <taxon>Pseudomonadati</taxon>
        <taxon>Bacteroidota</taxon>
        <taxon>Cytophagia</taxon>
        <taxon>Cytophagales</taxon>
        <taxon>Cyclobacteriaceae</taxon>
        <taxon>Algoriphagus</taxon>
    </lineage>
</organism>
<comment type="catalytic activity">
    <reaction evidence="3 4">
        <text>(R)-4'-phosphopantothenate + L-cysteine + CTP = N-[(R)-4-phosphopantothenoyl]-L-cysteine + CMP + diphosphate + H(+)</text>
        <dbReference type="Rhea" id="RHEA:19397"/>
        <dbReference type="ChEBI" id="CHEBI:10986"/>
        <dbReference type="ChEBI" id="CHEBI:15378"/>
        <dbReference type="ChEBI" id="CHEBI:33019"/>
        <dbReference type="ChEBI" id="CHEBI:35235"/>
        <dbReference type="ChEBI" id="CHEBI:37563"/>
        <dbReference type="ChEBI" id="CHEBI:59458"/>
        <dbReference type="ChEBI" id="CHEBI:60377"/>
        <dbReference type="EC" id="6.3.2.5"/>
    </reaction>
</comment>
<dbReference type="EMBL" id="QLLK01000012">
    <property type="protein sequence ID" value="RAI85759.1"/>
    <property type="molecule type" value="Genomic_DNA"/>
</dbReference>
<feature type="domain" description="Flavoprotein" evidence="5">
    <location>
        <begin position="6"/>
        <end position="178"/>
    </location>
</feature>
<evidence type="ECO:0000256" key="1">
    <source>
        <dbReference type="ARBA" id="ARBA00022793"/>
    </source>
</evidence>
<keyword evidence="3" id="KW-0479">Metal-binding</keyword>
<dbReference type="GO" id="GO:0071513">
    <property type="term" value="C:phosphopantothenoylcysteine decarboxylase complex"/>
    <property type="evidence" value="ECO:0007669"/>
    <property type="project" value="TreeGrafter"/>
</dbReference>
<dbReference type="GO" id="GO:0004632">
    <property type="term" value="F:phosphopantothenate--cysteine ligase activity"/>
    <property type="evidence" value="ECO:0007669"/>
    <property type="project" value="UniProtKB-UniRule"/>
</dbReference>
<dbReference type="AlphaFoldDB" id="A0A327P0G6"/>
<dbReference type="NCBIfam" id="TIGR00521">
    <property type="entry name" value="coaBC_dfp"/>
    <property type="match status" value="1"/>
</dbReference>
<keyword evidence="3 4" id="KW-0436">Ligase</keyword>
<dbReference type="SUPFAM" id="SSF52507">
    <property type="entry name" value="Homo-oligomeric flavin-containing Cys decarboxylases, HFCD"/>
    <property type="match status" value="1"/>
</dbReference>
<evidence type="ECO:0000313" key="7">
    <source>
        <dbReference type="EMBL" id="RAI85759.1"/>
    </source>
</evidence>
<dbReference type="PANTHER" id="PTHR14359:SF6">
    <property type="entry name" value="PHOSPHOPANTOTHENOYLCYSTEINE DECARBOXYLASE"/>
    <property type="match status" value="1"/>
</dbReference>
<feature type="binding site" evidence="3">
    <location>
        <position position="280"/>
    </location>
    <ligand>
        <name>CTP</name>
        <dbReference type="ChEBI" id="CHEBI:37563"/>
    </ligand>
</feature>
<dbReference type="Gene3D" id="3.40.50.1950">
    <property type="entry name" value="Flavin prenyltransferase-like"/>
    <property type="match status" value="1"/>
</dbReference>
<feature type="binding site" evidence="3">
    <location>
        <position position="339"/>
    </location>
    <ligand>
        <name>CTP</name>
        <dbReference type="ChEBI" id="CHEBI:37563"/>
    </ligand>
</feature>
<dbReference type="InterPro" id="IPR005252">
    <property type="entry name" value="CoaBC"/>
</dbReference>
<dbReference type="GO" id="GO:0015941">
    <property type="term" value="P:pantothenate catabolic process"/>
    <property type="evidence" value="ECO:0007669"/>
    <property type="project" value="InterPro"/>
</dbReference>
<feature type="binding site" evidence="3">
    <location>
        <position position="343"/>
    </location>
    <ligand>
        <name>CTP</name>
        <dbReference type="ChEBI" id="CHEBI:37563"/>
    </ligand>
</feature>
<evidence type="ECO:0000256" key="3">
    <source>
        <dbReference type="HAMAP-Rule" id="MF_02225"/>
    </source>
</evidence>
<comment type="catalytic activity">
    <reaction evidence="3 4">
        <text>N-[(R)-4-phosphopantothenoyl]-L-cysteine + H(+) = (R)-4'-phosphopantetheine + CO2</text>
        <dbReference type="Rhea" id="RHEA:16793"/>
        <dbReference type="ChEBI" id="CHEBI:15378"/>
        <dbReference type="ChEBI" id="CHEBI:16526"/>
        <dbReference type="ChEBI" id="CHEBI:59458"/>
        <dbReference type="ChEBI" id="CHEBI:61723"/>
        <dbReference type="EC" id="4.1.1.36"/>
    </reaction>
</comment>
<dbReference type="InterPro" id="IPR003382">
    <property type="entry name" value="Flavoprotein"/>
</dbReference>
<evidence type="ECO:0000256" key="4">
    <source>
        <dbReference type="RuleBase" id="RU364078"/>
    </source>
</evidence>
<comment type="similarity">
    <text evidence="3 4">In the N-terminal section; belongs to the HFCD (homo-oligomeric flavin containing Cys decarboxylase) superfamily.</text>
</comment>
<feature type="region of interest" description="Phosphopantothenate--cysteine ligase" evidence="3">
    <location>
        <begin position="191"/>
        <end position="402"/>
    </location>
</feature>
<dbReference type="InterPro" id="IPR036551">
    <property type="entry name" value="Flavin_trans-like"/>
</dbReference>
<dbReference type="GO" id="GO:0015937">
    <property type="term" value="P:coenzyme A biosynthetic process"/>
    <property type="evidence" value="ECO:0007669"/>
    <property type="project" value="UniProtKB-UniRule"/>
</dbReference>
<keyword evidence="2 3" id="KW-0456">Lyase</keyword>
<gene>
    <name evidence="3" type="primary">coaBC</name>
    <name evidence="7" type="ORF">LV83_03535</name>
</gene>
<dbReference type="GO" id="GO:0010181">
    <property type="term" value="F:FMN binding"/>
    <property type="evidence" value="ECO:0007669"/>
    <property type="project" value="UniProtKB-UniRule"/>
</dbReference>
<comment type="function">
    <text evidence="3">Catalyzes two sequential steps in the biosynthesis of coenzyme A. In the first step cysteine is conjugated to 4'-phosphopantothenate to form 4-phosphopantothenoylcysteine. In the second step the latter compound is decarboxylated to form 4'-phosphopantotheine.</text>
</comment>
<comment type="caution">
    <text evidence="3">Lacks conserved residue(s) required for the propagation of feature annotation.</text>
</comment>
<keyword evidence="3 4" id="KW-0288">FMN</keyword>
<comment type="function">
    <text evidence="4">Catalyzes two steps in the biosynthesis of coenzyme A. In the first step cysteine is conjugated to 4'-phosphopantothenate to form 4-phosphopantothenoylcysteine, in the latter compound is decarboxylated to form 4'-phosphopantotheine.</text>
</comment>
<dbReference type="UniPathway" id="UPA00241">
    <property type="reaction ID" value="UER00353"/>
</dbReference>
<dbReference type="EC" id="6.3.2.5" evidence="3"/>
<evidence type="ECO:0000313" key="8">
    <source>
        <dbReference type="Proteomes" id="UP000249610"/>
    </source>
</evidence>
<keyword evidence="3" id="KW-0511">Multifunctional enzyme</keyword>
<evidence type="ECO:0000259" key="6">
    <source>
        <dbReference type="Pfam" id="PF04127"/>
    </source>
</evidence>
<keyword evidence="1 3" id="KW-0210">Decarboxylase</keyword>
<dbReference type="GO" id="GO:0046872">
    <property type="term" value="F:metal ion binding"/>
    <property type="evidence" value="ECO:0007669"/>
    <property type="project" value="UniProtKB-KW"/>
</dbReference>
<name>A0A327P0G6_9BACT</name>
<sequence length="402" mass="43704">MSLKGKKIILGVTGSIAAYKSAFLTRLLTKAGAEVQIIMSTSAFDFITPLTLSTLSKRPILSQFQKDETGVWNNHVELGLWADLFLVAPISANTLAKFANGICDNLLSATYLSARCPVMVAPAMDLDMFQHPSVESNIRKLESFGNIILDAEAGELASGLSGKGRMMEPEHILAKVEEFFVVKSDFKGKKVLITMGPTQEALDPVRYISNHSSGKMGVALANAFLSRGAEVFVVSGPISLKVNKSNFHWQDVKSAKEMFEVASKIHNQMDICVFAAAVADYAPAEIAPEKIKKSDTKLSISLVKNVDIAAKLGSNKKQNQVHIGFALETENEAENAQSKLAKKNFDMIVLNSMKESGAGFQVDTNKVHIFHASGFAVQSEVESKNKIAALIIDQIKNIPVWV</sequence>
<dbReference type="Pfam" id="PF02441">
    <property type="entry name" value="Flavoprotein"/>
    <property type="match status" value="1"/>
</dbReference>
<proteinExistence type="inferred from homology"/>
<dbReference type="Pfam" id="PF04127">
    <property type="entry name" value="DFP"/>
    <property type="match status" value="1"/>
</dbReference>
<comment type="similarity">
    <text evidence="3 4">In the C-terminal section; belongs to the PPC synthetase family.</text>
</comment>
<comment type="cofactor">
    <cofactor evidence="3">
        <name>Mg(2+)</name>
        <dbReference type="ChEBI" id="CHEBI:18420"/>
    </cofactor>
</comment>
<dbReference type="RefSeq" id="WP_111612860.1">
    <property type="nucleotide sequence ID" value="NZ_QLLK01000012.1"/>
</dbReference>
<reference evidence="7 8" key="1">
    <citation type="submission" date="2018-06" db="EMBL/GenBank/DDBJ databases">
        <title>Genomic Encyclopedia of Archaeal and Bacterial Type Strains, Phase II (KMG-II): from individual species to whole genera.</title>
        <authorList>
            <person name="Goeker M."/>
        </authorList>
    </citation>
    <scope>NUCLEOTIDE SEQUENCE [LARGE SCALE GENOMIC DNA]</scope>
    <source>
        <strain evidence="7 8">DSM 23446</strain>
    </source>
</reference>
<feature type="binding site" evidence="3">
    <location>
        <position position="325"/>
    </location>
    <ligand>
        <name>CTP</name>
        <dbReference type="ChEBI" id="CHEBI:37563"/>
    </ligand>
</feature>
<feature type="binding site" evidence="3">
    <location>
        <position position="290"/>
    </location>
    <ligand>
        <name>CTP</name>
        <dbReference type="ChEBI" id="CHEBI:37563"/>
    </ligand>
</feature>
<accession>A0A327P0G6</accession>
<dbReference type="GO" id="GO:0004633">
    <property type="term" value="F:phosphopantothenoylcysteine decarboxylase activity"/>
    <property type="evidence" value="ECO:0007669"/>
    <property type="project" value="UniProtKB-UniRule"/>
</dbReference>
<keyword evidence="3" id="KW-0460">Magnesium</keyword>
<feature type="domain" description="DNA/pantothenate metabolism flavoprotein C-terminal" evidence="6">
    <location>
        <begin position="187"/>
        <end position="397"/>
    </location>
</feature>
<evidence type="ECO:0000256" key="2">
    <source>
        <dbReference type="ARBA" id="ARBA00023239"/>
    </source>
</evidence>
<feature type="region of interest" description="Phosphopantothenoylcysteine decarboxylase" evidence="3">
    <location>
        <begin position="1"/>
        <end position="190"/>
    </location>
</feature>
<keyword evidence="8" id="KW-1185">Reference proteome</keyword>
<comment type="pathway">
    <text evidence="3 4">Cofactor biosynthesis; coenzyme A biosynthesis; CoA from (R)-pantothenate: step 2/5.</text>
</comment>
<comment type="caution">
    <text evidence="7">The sequence shown here is derived from an EMBL/GenBank/DDBJ whole genome shotgun (WGS) entry which is preliminary data.</text>
</comment>
<dbReference type="InterPro" id="IPR035929">
    <property type="entry name" value="CoaB-like_sf"/>
</dbReference>
<comment type="pathway">
    <text evidence="3 4">Cofactor biosynthesis; coenzyme A biosynthesis; CoA from (R)-pantothenate: step 3/5.</text>
</comment>
<dbReference type="InterPro" id="IPR007085">
    <property type="entry name" value="DNA/pantothenate-metab_flavo_C"/>
</dbReference>
<comment type="cofactor">
    <cofactor evidence="3">
        <name>FMN</name>
        <dbReference type="ChEBI" id="CHEBI:58210"/>
    </cofactor>
    <text evidence="3">Binds 1 FMN per subunit.</text>
</comment>
<dbReference type="Gene3D" id="3.40.50.10300">
    <property type="entry name" value="CoaB-like"/>
    <property type="match status" value="1"/>
</dbReference>
<evidence type="ECO:0000259" key="5">
    <source>
        <dbReference type="Pfam" id="PF02441"/>
    </source>
</evidence>
<dbReference type="SUPFAM" id="SSF102645">
    <property type="entry name" value="CoaB-like"/>
    <property type="match status" value="1"/>
</dbReference>